<reference evidence="1 2" key="1">
    <citation type="submission" date="2022-05" db="EMBL/GenBank/DDBJ databases">
        <authorList>
            <consortium name="Genoscope - CEA"/>
            <person name="William W."/>
        </authorList>
    </citation>
    <scope>NUCLEOTIDE SEQUENCE [LARGE SCALE GENOMIC DNA]</scope>
</reference>
<dbReference type="InterPro" id="IPR052055">
    <property type="entry name" value="Hepadnavirus_pol/RT"/>
</dbReference>
<dbReference type="InterPro" id="IPR043502">
    <property type="entry name" value="DNA/RNA_pol_sf"/>
</dbReference>
<accession>A0ABN8RY73</accession>
<dbReference type="PANTHER" id="PTHR33050:SF7">
    <property type="entry name" value="RIBONUCLEASE H"/>
    <property type="match status" value="1"/>
</dbReference>
<dbReference type="PANTHER" id="PTHR33050">
    <property type="entry name" value="REVERSE TRANSCRIPTASE DOMAIN-CONTAINING PROTEIN"/>
    <property type="match status" value="1"/>
</dbReference>
<dbReference type="Gene3D" id="1.10.443.10">
    <property type="entry name" value="Intergrase catalytic core"/>
    <property type="match status" value="1"/>
</dbReference>
<name>A0ABN8RY73_9CNID</name>
<dbReference type="EMBL" id="CALNXI010002090">
    <property type="protein sequence ID" value="CAH3182831.1"/>
    <property type="molecule type" value="Genomic_DNA"/>
</dbReference>
<protein>
    <submittedName>
        <fullName evidence="1">Uncharacterized protein</fullName>
    </submittedName>
</protein>
<dbReference type="Proteomes" id="UP001159427">
    <property type="component" value="Unassembled WGS sequence"/>
</dbReference>
<comment type="caution">
    <text evidence="1">The sequence shown here is derived from an EMBL/GenBank/DDBJ whole genome shotgun (WGS) entry which is preliminary data.</text>
</comment>
<sequence length="204" mass="23265">MGPKNPSTEPKINSDHDVLDWVEHCHIEFMDNAPPIHSFRGRFYLSCFLRLKKNGIDYRMILNLKELNKFVAYQHFKMDSLKCVTSLMTQGCYMASVDTRDAYYTVPVALENQKYLKFTWRDKFIIQYLILAVITPHTKEGVDTSIYKPHSVRSAATSKAKVNNASLQDIMKTEGWSSAATFARLCDKEINSGSSFATSVLSCK</sequence>
<gene>
    <name evidence="1" type="ORF">PEVE_00014459</name>
</gene>
<organism evidence="1 2">
    <name type="scientific">Porites evermanni</name>
    <dbReference type="NCBI Taxonomy" id="104178"/>
    <lineage>
        <taxon>Eukaryota</taxon>
        <taxon>Metazoa</taxon>
        <taxon>Cnidaria</taxon>
        <taxon>Anthozoa</taxon>
        <taxon>Hexacorallia</taxon>
        <taxon>Scleractinia</taxon>
        <taxon>Fungiina</taxon>
        <taxon>Poritidae</taxon>
        <taxon>Porites</taxon>
    </lineage>
</organism>
<evidence type="ECO:0000313" key="2">
    <source>
        <dbReference type="Proteomes" id="UP001159427"/>
    </source>
</evidence>
<dbReference type="SUPFAM" id="SSF56672">
    <property type="entry name" value="DNA/RNA polymerases"/>
    <property type="match status" value="1"/>
</dbReference>
<proteinExistence type="predicted"/>
<keyword evidence="2" id="KW-1185">Reference proteome</keyword>
<evidence type="ECO:0000313" key="1">
    <source>
        <dbReference type="EMBL" id="CAH3182831.1"/>
    </source>
</evidence>
<dbReference type="InterPro" id="IPR013762">
    <property type="entry name" value="Integrase-like_cat_sf"/>
</dbReference>